<dbReference type="AlphaFoldDB" id="A0A1I8NZN3"/>
<evidence type="ECO:0000256" key="1">
    <source>
        <dbReference type="SAM" id="SignalP"/>
    </source>
</evidence>
<keyword evidence="1" id="KW-0732">Signal</keyword>
<dbReference type="InterPro" id="IPR010512">
    <property type="entry name" value="DUF1091"/>
</dbReference>
<dbReference type="KEGG" id="scac:106082671"/>
<evidence type="ECO:0000313" key="2">
    <source>
        <dbReference type="EnsemblMetazoa" id="SCAU003532-PA"/>
    </source>
</evidence>
<reference evidence="2" key="1">
    <citation type="submission" date="2020-05" db="UniProtKB">
        <authorList>
            <consortium name="EnsemblMetazoa"/>
        </authorList>
    </citation>
    <scope>IDENTIFICATION</scope>
    <source>
        <strain evidence="2">USDA</strain>
    </source>
</reference>
<dbReference type="PANTHER" id="PTHR20898:SF0">
    <property type="entry name" value="DAEDALUS ON 3-RELATED"/>
    <property type="match status" value="1"/>
</dbReference>
<dbReference type="VEuPathDB" id="VectorBase:SCAU003532"/>
<dbReference type="Proteomes" id="UP000095300">
    <property type="component" value="Unassembled WGS sequence"/>
</dbReference>
<evidence type="ECO:0008006" key="4">
    <source>
        <dbReference type="Google" id="ProtNLM"/>
    </source>
</evidence>
<dbReference type="Pfam" id="PF06477">
    <property type="entry name" value="DUF1091"/>
    <property type="match status" value="1"/>
</dbReference>
<dbReference type="PANTHER" id="PTHR20898">
    <property type="entry name" value="DAEDALUS ON 3-RELATED-RELATED"/>
    <property type="match status" value="1"/>
</dbReference>
<feature type="signal peptide" evidence="1">
    <location>
        <begin position="1"/>
        <end position="20"/>
    </location>
</feature>
<dbReference type="EnsemblMetazoa" id="SCAU003532-RA">
    <property type="protein sequence ID" value="SCAU003532-PA"/>
    <property type="gene ID" value="SCAU003532"/>
</dbReference>
<keyword evidence="3" id="KW-1185">Reference proteome</keyword>
<sequence length="185" mass="21266">MLNKILCLLVAFNCLIIDQAIEKKKLNVELHQVTCTSLKPKPIEQLKCYFKKLGRSKYSVGGIVMLNQQLEKTVDVQVKLYIGSDRKVIKFLDLRLNVCEILQRGVSVPLMRKIIMETFKRTNFPRKCPIKSNIFFNASYILDDSFLPPYLPPSLGINFSADFFDNRKKFATVLLEGCTMPIARK</sequence>
<organism evidence="2 3">
    <name type="scientific">Stomoxys calcitrans</name>
    <name type="common">Stable fly</name>
    <name type="synonym">Conops calcitrans</name>
    <dbReference type="NCBI Taxonomy" id="35570"/>
    <lineage>
        <taxon>Eukaryota</taxon>
        <taxon>Metazoa</taxon>
        <taxon>Ecdysozoa</taxon>
        <taxon>Arthropoda</taxon>
        <taxon>Hexapoda</taxon>
        <taxon>Insecta</taxon>
        <taxon>Pterygota</taxon>
        <taxon>Neoptera</taxon>
        <taxon>Endopterygota</taxon>
        <taxon>Diptera</taxon>
        <taxon>Brachycera</taxon>
        <taxon>Muscomorpha</taxon>
        <taxon>Muscoidea</taxon>
        <taxon>Muscidae</taxon>
        <taxon>Stomoxys</taxon>
    </lineage>
</organism>
<gene>
    <name evidence="2" type="primary">106082671</name>
</gene>
<protein>
    <recommendedName>
        <fullName evidence="4">MD-2-related lipid-recognition domain-containing protein</fullName>
    </recommendedName>
</protein>
<accession>A0A1I8NZN3</accession>
<proteinExistence type="predicted"/>
<evidence type="ECO:0000313" key="3">
    <source>
        <dbReference type="Proteomes" id="UP000095300"/>
    </source>
</evidence>
<feature type="chain" id="PRO_5009325882" description="MD-2-related lipid-recognition domain-containing protein" evidence="1">
    <location>
        <begin position="21"/>
        <end position="185"/>
    </location>
</feature>
<name>A0A1I8NZN3_STOCA</name>